<dbReference type="Proteomes" id="UP000800040">
    <property type="component" value="Unassembled WGS sequence"/>
</dbReference>
<keyword evidence="3" id="KW-1185">Reference proteome</keyword>
<protein>
    <submittedName>
        <fullName evidence="2">Uncharacterized protein</fullName>
    </submittedName>
</protein>
<evidence type="ECO:0000256" key="1">
    <source>
        <dbReference type="SAM" id="MobiDB-lite"/>
    </source>
</evidence>
<evidence type="ECO:0000313" key="2">
    <source>
        <dbReference type="EMBL" id="KAF1829047.1"/>
    </source>
</evidence>
<reference evidence="2" key="1">
    <citation type="submission" date="2020-01" db="EMBL/GenBank/DDBJ databases">
        <authorList>
            <consortium name="DOE Joint Genome Institute"/>
            <person name="Haridas S."/>
            <person name="Albert R."/>
            <person name="Binder M."/>
            <person name="Bloem J."/>
            <person name="Labutti K."/>
            <person name="Salamov A."/>
            <person name="Andreopoulos B."/>
            <person name="Baker S.E."/>
            <person name="Barry K."/>
            <person name="Bills G."/>
            <person name="Bluhm B.H."/>
            <person name="Cannon C."/>
            <person name="Castanera R."/>
            <person name="Culley D.E."/>
            <person name="Daum C."/>
            <person name="Ezra D."/>
            <person name="Gonzalez J.B."/>
            <person name="Henrissat B."/>
            <person name="Kuo A."/>
            <person name="Liang C."/>
            <person name="Lipzen A."/>
            <person name="Lutzoni F."/>
            <person name="Magnuson J."/>
            <person name="Mondo S."/>
            <person name="Nolan M."/>
            <person name="Ohm R."/>
            <person name="Pangilinan J."/>
            <person name="Park H.-J."/>
            <person name="Ramirez L."/>
            <person name="Alfaro M."/>
            <person name="Sun H."/>
            <person name="Tritt A."/>
            <person name="Yoshinaga Y."/>
            <person name="Zwiers L.-H."/>
            <person name="Turgeon B.G."/>
            <person name="Goodwin S.B."/>
            <person name="Spatafora J.W."/>
            <person name="Crous P.W."/>
            <person name="Grigoriev I.V."/>
        </authorList>
    </citation>
    <scope>NUCLEOTIDE SEQUENCE</scope>
    <source>
        <strain evidence="2">P77</strain>
    </source>
</reference>
<name>A0A6A5K373_9PLEO</name>
<accession>A0A6A5K373</accession>
<feature type="region of interest" description="Disordered" evidence="1">
    <location>
        <begin position="367"/>
        <end position="423"/>
    </location>
</feature>
<evidence type="ECO:0000313" key="3">
    <source>
        <dbReference type="Proteomes" id="UP000800040"/>
    </source>
</evidence>
<dbReference type="EMBL" id="ML975471">
    <property type="protein sequence ID" value="KAF1829047.1"/>
    <property type="molecule type" value="Genomic_DNA"/>
</dbReference>
<sequence length="452" mass="48975">MSRTHATSRMHVSTQSARAMMLTLSTIVRHGESEYDVLQKFSKYLHQNLRPAIVESFTLVPPRQNTRRAIDRAAGARLRKARAALIKKGVEPTPSSATTASGDGSRFGGPVNINQSFYAPDGCQPSTGSMGGSVRNTENNSAWAPKFGEVKYGPPQDAQTSFYMSHKDPKFPRLYPHADLNEYEMPESEKKAAREMREVEDAVSRPSRAEYVVQALPSSPPGYSSSVGDYFGETGGVDVVDQSLDHTVQVEKPAEVAVKADEKEDVQLNDKPSVDAAACFEVENPVAGLDQRKSADVSGNDDSALVLDDTSLSASKQPVHSAPTQDAVNTNFNRNFSFSFSQPAGDNTIDDTQLTHDSTYASQLEAPTDRQSFELQPRAPAARKKKVIADTSKLRRSSRLAKTSGAPAAENVVLGKRARGDKDVEEGAAKKKVLSESDMAALSTSGEEFSKL</sequence>
<gene>
    <name evidence="2" type="ORF">BDW02DRAFT_602889</name>
</gene>
<proteinExistence type="predicted"/>
<dbReference type="AlphaFoldDB" id="A0A6A5K373"/>
<organism evidence="2 3">
    <name type="scientific">Decorospora gaudefroyi</name>
    <dbReference type="NCBI Taxonomy" id="184978"/>
    <lineage>
        <taxon>Eukaryota</taxon>
        <taxon>Fungi</taxon>
        <taxon>Dikarya</taxon>
        <taxon>Ascomycota</taxon>
        <taxon>Pezizomycotina</taxon>
        <taxon>Dothideomycetes</taxon>
        <taxon>Pleosporomycetidae</taxon>
        <taxon>Pleosporales</taxon>
        <taxon>Pleosporineae</taxon>
        <taxon>Pleosporaceae</taxon>
        <taxon>Decorospora</taxon>
    </lineage>
</organism>